<keyword evidence="3" id="KW-0472">Membrane</keyword>
<proteinExistence type="predicted"/>
<dbReference type="InterPro" id="IPR053284">
    <property type="entry name" value="RGS1-HXK1_interactor"/>
</dbReference>
<keyword evidence="3" id="KW-0812">Transmembrane</keyword>
<dbReference type="EMBL" id="CM007652">
    <property type="protein sequence ID" value="ONI22544.1"/>
    <property type="molecule type" value="Genomic_DNA"/>
</dbReference>
<feature type="region of interest" description="Disordered" evidence="2">
    <location>
        <begin position="1"/>
        <end position="23"/>
    </location>
</feature>
<dbReference type="eggNOG" id="ENOG502QQYH">
    <property type="taxonomic scope" value="Eukaryota"/>
</dbReference>
<dbReference type="SMR" id="A0A251QFC5"/>
<keyword evidence="3" id="KW-1133">Transmembrane helix</keyword>
<evidence type="ECO:0000256" key="1">
    <source>
        <dbReference type="SAM" id="Coils"/>
    </source>
</evidence>
<dbReference type="PANTHER" id="PTHR34554">
    <property type="entry name" value="RGS1-HXK1-INTERACTING PROTEIN 1"/>
    <property type="match status" value="1"/>
</dbReference>
<accession>A0A251QFC5</accession>
<sequence length="264" mass="29523">MATVPLPENSSEEKPAISPNDSISHSLHTLEQSATPWIDYAVEQARVYQKTIEETFESAIEASRSRLSEIRSTSAAHFSQTINSLEDIKSDYGTYEDMFFGKIKEGVLIAASHPMITGGVAAGLGLLVLKRPRRLLYHKTLRLFVSEESLLSRADAKVKELRHSIDLLKAEGEKLEKRASHAEEELIRGRTKLRQTGKQIESVIRSAYKIERQAAGLKDILGELPRREASMFRSQVSKLATEAKQERNALTKEVTKISNYGISV</sequence>
<feature type="coiled-coil region" evidence="1">
    <location>
        <begin position="151"/>
        <end position="185"/>
    </location>
</feature>
<evidence type="ECO:0000256" key="3">
    <source>
        <dbReference type="SAM" id="Phobius"/>
    </source>
</evidence>
<evidence type="ECO:0000313" key="5">
    <source>
        <dbReference type="Proteomes" id="UP000006882"/>
    </source>
</evidence>
<reference evidence="4 5" key="1">
    <citation type="journal article" date="2013" name="Nat. Genet.">
        <title>The high-quality draft genome of peach (Prunus persica) identifies unique patterns of genetic diversity, domestication and genome evolution.</title>
        <authorList>
            <consortium name="International Peach Genome Initiative"/>
            <person name="Verde I."/>
            <person name="Abbott A.G."/>
            <person name="Scalabrin S."/>
            <person name="Jung S."/>
            <person name="Shu S."/>
            <person name="Marroni F."/>
            <person name="Zhebentyayeva T."/>
            <person name="Dettori M.T."/>
            <person name="Grimwood J."/>
            <person name="Cattonaro F."/>
            <person name="Zuccolo A."/>
            <person name="Rossini L."/>
            <person name="Jenkins J."/>
            <person name="Vendramin E."/>
            <person name="Meisel L.A."/>
            <person name="Decroocq V."/>
            <person name="Sosinski B."/>
            <person name="Prochnik S."/>
            <person name="Mitros T."/>
            <person name="Policriti A."/>
            <person name="Cipriani G."/>
            <person name="Dondini L."/>
            <person name="Ficklin S."/>
            <person name="Goodstein D.M."/>
            <person name="Xuan P."/>
            <person name="Del Fabbro C."/>
            <person name="Aramini V."/>
            <person name="Copetti D."/>
            <person name="Gonzalez S."/>
            <person name="Horner D.S."/>
            <person name="Falchi R."/>
            <person name="Lucas S."/>
            <person name="Mica E."/>
            <person name="Maldonado J."/>
            <person name="Lazzari B."/>
            <person name="Bielenberg D."/>
            <person name="Pirona R."/>
            <person name="Miculan M."/>
            <person name="Barakat A."/>
            <person name="Testolin R."/>
            <person name="Stella A."/>
            <person name="Tartarini S."/>
            <person name="Tonutti P."/>
            <person name="Arus P."/>
            <person name="Orellana A."/>
            <person name="Wells C."/>
            <person name="Main D."/>
            <person name="Vizzotto G."/>
            <person name="Silva H."/>
            <person name="Salamini F."/>
            <person name="Schmutz J."/>
            <person name="Morgante M."/>
            <person name="Rokhsar D.S."/>
        </authorList>
    </citation>
    <scope>NUCLEOTIDE SEQUENCE [LARGE SCALE GENOMIC DNA]</scope>
    <source>
        <strain evidence="5">cv. Nemared</strain>
    </source>
</reference>
<gene>
    <name evidence="4" type="ORF">PRUPE_2G135800</name>
</gene>
<dbReference type="Gramene" id="ONI22544">
    <property type="protein sequence ID" value="ONI22544"/>
    <property type="gene ID" value="PRUPE_2G135800"/>
</dbReference>
<dbReference type="Proteomes" id="UP000006882">
    <property type="component" value="Chromosome G2"/>
</dbReference>
<evidence type="ECO:0000256" key="2">
    <source>
        <dbReference type="SAM" id="MobiDB-lite"/>
    </source>
</evidence>
<keyword evidence="5" id="KW-1185">Reference proteome</keyword>
<feature type="transmembrane region" description="Helical" evidence="3">
    <location>
        <begin position="107"/>
        <end position="129"/>
    </location>
</feature>
<organism evidence="4 5">
    <name type="scientific">Prunus persica</name>
    <name type="common">Peach</name>
    <name type="synonym">Amygdalus persica</name>
    <dbReference type="NCBI Taxonomy" id="3760"/>
    <lineage>
        <taxon>Eukaryota</taxon>
        <taxon>Viridiplantae</taxon>
        <taxon>Streptophyta</taxon>
        <taxon>Embryophyta</taxon>
        <taxon>Tracheophyta</taxon>
        <taxon>Spermatophyta</taxon>
        <taxon>Magnoliopsida</taxon>
        <taxon>eudicotyledons</taxon>
        <taxon>Gunneridae</taxon>
        <taxon>Pentapetalae</taxon>
        <taxon>rosids</taxon>
        <taxon>fabids</taxon>
        <taxon>Rosales</taxon>
        <taxon>Rosaceae</taxon>
        <taxon>Amygdaloideae</taxon>
        <taxon>Amygdaleae</taxon>
        <taxon>Prunus</taxon>
    </lineage>
</organism>
<dbReference type="PANTHER" id="PTHR34554:SF1">
    <property type="entry name" value="ALANINE-TRNA LIGASE"/>
    <property type="match status" value="1"/>
</dbReference>
<keyword evidence="1" id="KW-0175">Coiled coil</keyword>
<dbReference type="OrthoDB" id="1907298at2759"/>
<dbReference type="STRING" id="3760.A0A251QFC5"/>
<protein>
    <submittedName>
        <fullName evidence="4">Uncharacterized protein</fullName>
    </submittedName>
</protein>
<dbReference type="AlphaFoldDB" id="A0A251QFC5"/>
<evidence type="ECO:0000313" key="4">
    <source>
        <dbReference type="EMBL" id="ONI22544.1"/>
    </source>
</evidence>
<name>A0A251QFC5_PRUPE</name>